<dbReference type="Proteomes" id="UP000682733">
    <property type="component" value="Unassembled WGS sequence"/>
</dbReference>
<reference evidence="2" key="1">
    <citation type="submission" date="2021-02" db="EMBL/GenBank/DDBJ databases">
        <authorList>
            <person name="Nowell W R."/>
        </authorList>
    </citation>
    <scope>NUCLEOTIDE SEQUENCE</scope>
</reference>
<evidence type="ECO:0000259" key="1">
    <source>
        <dbReference type="Pfam" id="PF00694"/>
    </source>
</evidence>
<evidence type="ECO:0000313" key="3">
    <source>
        <dbReference type="EMBL" id="CAF3496639.1"/>
    </source>
</evidence>
<gene>
    <name evidence="2" type="ORF">OVA965_LOCUS278</name>
    <name evidence="3" type="ORF">TMI583_LOCUS278</name>
</gene>
<dbReference type="InterPro" id="IPR015928">
    <property type="entry name" value="Aconitase/3IPM_dehydase_swvl"/>
</dbReference>
<proteinExistence type="predicted"/>
<sequence length="76" mass="8559">MCQLNHKSVKINLNLANGEDSSREHAALEPRYLEGRAVILKIFARIHDKLTPGEPVIKHADVKTETIKLNHTFSEA</sequence>
<feature type="domain" description="Aconitase A/isopropylmalate dehydratase small subunit swivel" evidence="1">
    <location>
        <begin position="18"/>
        <end position="48"/>
    </location>
</feature>
<dbReference type="AlphaFoldDB" id="A0A8S2CK57"/>
<dbReference type="InterPro" id="IPR000573">
    <property type="entry name" value="AconitaseA/IPMdHydase_ssu_swvl"/>
</dbReference>
<evidence type="ECO:0000313" key="4">
    <source>
        <dbReference type="Proteomes" id="UP000677228"/>
    </source>
</evidence>
<comment type="caution">
    <text evidence="2">The sequence shown here is derived from an EMBL/GenBank/DDBJ whole genome shotgun (WGS) entry which is preliminary data.</text>
</comment>
<name>A0A8S2CK57_9BILA</name>
<dbReference type="EMBL" id="CAJNOK010000031">
    <property type="protein sequence ID" value="CAF0724041.1"/>
    <property type="molecule type" value="Genomic_DNA"/>
</dbReference>
<evidence type="ECO:0000313" key="2">
    <source>
        <dbReference type="EMBL" id="CAF0724041.1"/>
    </source>
</evidence>
<accession>A0A8S2CK57</accession>
<protein>
    <recommendedName>
        <fullName evidence="1">Aconitase A/isopropylmalate dehydratase small subunit swivel domain-containing protein</fullName>
    </recommendedName>
</protein>
<dbReference type="SUPFAM" id="SSF52016">
    <property type="entry name" value="LeuD/IlvD-like"/>
    <property type="match status" value="1"/>
</dbReference>
<dbReference type="Proteomes" id="UP000677228">
    <property type="component" value="Unassembled WGS sequence"/>
</dbReference>
<dbReference type="Pfam" id="PF00694">
    <property type="entry name" value="Aconitase_C"/>
    <property type="match status" value="1"/>
</dbReference>
<organism evidence="2 4">
    <name type="scientific">Didymodactylos carnosus</name>
    <dbReference type="NCBI Taxonomy" id="1234261"/>
    <lineage>
        <taxon>Eukaryota</taxon>
        <taxon>Metazoa</taxon>
        <taxon>Spiralia</taxon>
        <taxon>Gnathifera</taxon>
        <taxon>Rotifera</taxon>
        <taxon>Eurotatoria</taxon>
        <taxon>Bdelloidea</taxon>
        <taxon>Philodinida</taxon>
        <taxon>Philodinidae</taxon>
        <taxon>Didymodactylos</taxon>
    </lineage>
</organism>
<dbReference type="Gene3D" id="3.20.19.10">
    <property type="entry name" value="Aconitase, domain 4"/>
    <property type="match status" value="1"/>
</dbReference>
<dbReference type="EMBL" id="CAJOBA010000031">
    <property type="protein sequence ID" value="CAF3496639.1"/>
    <property type="molecule type" value="Genomic_DNA"/>
</dbReference>